<keyword evidence="1" id="KW-0812">Transmembrane</keyword>
<gene>
    <name evidence="2" type="ORF">POPTR_T070600</name>
</gene>
<keyword evidence="1" id="KW-1133">Transmembrane helix</keyword>
<reference evidence="2" key="1">
    <citation type="journal article" date="2006" name="Science">
        <title>The genome of black cottonwood, Populus trichocarpa (Torr. &amp; Gray).</title>
        <authorList>
            <person name="Tuskan G.A."/>
            <person name="Difazio S."/>
            <person name="Jansson S."/>
            <person name="Bohlmann J."/>
            <person name="Grigoriev I."/>
            <person name="Hellsten U."/>
            <person name="Putnam N."/>
            <person name="Ralph S."/>
            <person name="Rombauts S."/>
            <person name="Salamov A."/>
            <person name="Schein J."/>
            <person name="Sterck L."/>
            <person name="Aerts A."/>
            <person name="Bhalerao R.R."/>
            <person name="Bhalerao R.P."/>
            <person name="Blaudez D."/>
            <person name="Boerjan W."/>
            <person name="Brun A."/>
            <person name="Brunner A."/>
            <person name="Busov V."/>
            <person name="Campbell M."/>
            <person name="Carlson J."/>
            <person name="Chalot M."/>
            <person name="Chapman J."/>
            <person name="Chen G.L."/>
            <person name="Cooper D."/>
            <person name="Coutinho P.M."/>
            <person name="Couturier J."/>
            <person name="Covert S."/>
            <person name="Cronk Q."/>
            <person name="Cunningham R."/>
            <person name="Davis J."/>
            <person name="Degroeve S."/>
            <person name="Dejardin A."/>
            <person name="Depamphilis C."/>
            <person name="Detter J."/>
            <person name="Dirks B."/>
            <person name="Dubchak I."/>
            <person name="Duplessis S."/>
            <person name="Ehlting J."/>
            <person name="Ellis B."/>
            <person name="Gendler K."/>
            <person name="Goodstein D."/>
            <person name="Gribskov M."/>
            <person name="Grimwood J."/>
            <person name="Groover A."/>
            <person name="Gunter L."/>
            <person name="Hamberger B."/>
            <person name="Heinze B."/>
            <person name="Helariutta Y."/>
            <person name="Henrissat B."/>
            <person name="Holligan D."/>
            <person name="Holt R."/>
            <person name="Huang W."/>
            <person name="Islam-Faridi N."/>
            <person name="Jones S."/>
            <person name="Jones-Rhoades M."/>
            <person name="Jorgensen R."/>
            <person name="Joshi C."/>
            <person name="Kangasjarvi J."/>
            <person name="Karlsson J."/>
            <person name="Kelleher C."/>
            <person name="Kirkpatrick R."/>
            <person name="Kirst M."/>
            <person name="Kohler A."/>
            <person name="Kalluri U."/>
            <person name="Larimer F."/>
            <person name="Leebens-Mack J."/>
            <person name="Leple J.C."/>
            <person name="Locascio P."/>
            <person name="Lou Y."/>
            <person name="Lucas S."/>
            <person name="Martin F."/>
            <person name="Montanini B."/>
            <person name="Napoli C."/>
            <person name="Nelson D.R."/>
            <person name="Nelson C."/>
            <person name="Nieminen K."/>
            <person name="Nilsson O."/>
            <person name="Pereda V."/>
            <person name="Peter G."/>
            <person name="Philippe R."/>
            <person name="Pilate G."/>
            <person name="Poliakov A."/>
            <person name="Razumovskaya J."/>
            <person name="Richardson P."/>
            <person name="Rinaldi C."/>
            <person name="Ritland K."/>
            <person name="Rouze P."/>
            <person name="Ryaboy D."/>
            <person name="Schmutz J."/>
            <person name="Schrader J."/>
            <person name="Segerman B."/>
            <person name="Shin H."/>
            <person name="Siddiqui A."/>
            <person name="Sterky F."/>
            <person name="Terry A."/>
            <person name="Tsai C.J."/>
            <person name="Uberbacher E."/>
            <person name="Unneberg P."/>
            <person name="Vahala J."/>
            <person name="Wall K."/>
            <person name="Wessler S."/>
            <person name="Yang G."/>
            <person name="Yin T."/>
            <person name="Douglas C."/>
            <person name="Marra M."/>
            <person name="Sandberg G."/>
            <person name="Van de Peer Y."/>
            <person name="Rokhsar D."/>
        </authorList>
    </citation>
    <scope>NUCLEOTIDE SEQUENCE [LARGE SCALE GENOMIC DNA]</scope>
    <source>
        <strain evidence="2">Nisqually-1</strain>
    </source>
</reference>
<feature type="transmembrane region" description="Helical" evidence="1">
    <location>
        <begin position="119"/>
        <end position="140"/>
    </location>
</feature>
<sequence length="143" mass="16385">MTTSPSSPPPPPTFLFLQAVRVEALGRILVNLMKIQLPCQIQIQLLGRILVNLMKIQLPCQMQIQLLGRILVNLMTIQLPCQKQIQLPCQIKPWQLPRLMRVLEVCLKTSCKPMLKREISLYLCILVSVWVLLMLFNLSARSL</sequence>
<protein>
    <submittedName>
        <fullName evidence="2">Uncharacterized protein</fullName>
    </submittedName>
</protein>
<keyword evidence="1" id="KW-0472">Membrane</keyword>
<dbReference type="EMBL" id="KZ623381">
    <property type="protein sequence ID" value="RQO93519.1"/>
    <property type="molecule type" value="Genomic_DNA"/>
</dbReference>
<evidence type="ECO:0000313" key="2">
    <source>
        <dbReference type="EMBL" id="RQO93519.1"/>
    </source>
</evidence>
<reference evidence="2" key="2">
    <citation type="submission" date="2017-07" db="EMBL/GenBank/DDBJ databases">
        <title>WGS assembly of Populus trichocarpa.</title>
        <authorList>
            <person name="Tuskan G."/>
            <person name="Difazio S."/>
            <person name="Jansson S."/>
            <person name="Bohlmann J."/>
            <person name="Grigoriev I."/>
            <person name="Hellsten U."/>
            <person name="Putnam N."/>
            <person name="Ralph S."/>
            <person name="Rombauts S."/>
            <person name="Salamov A."/>
            <person name="Schein J."/>
            <person name="Sterck L."/>
            <person name="Aerts A."/>
            <person name="Bhalerao R."/>
            <person name="Bhalerao R."/>
            <person name="Blaudez D."/>
            <person name="Boerjan W."/>
            <person name="Brun A."/>
            <person name="Brunner A."/>
            <person name="Busov V."/>
            <person name="Campbell M."/>
            <person name="Carlson J."/>
            <person name="Chalot M."/>
            <person name="Chapman J."/>
            <person name="Chen G."/>
            <person name="Cooper D."/>
            <person name="Coutinho P."/>
            <person name="Couturier J."/>
            <person name="Covert S."/>
            <person name="Cronk Q."/>
            <person name="Cunningham R."/>
            <person name="Davis J."/>
            <person name="Degroeve S."/>
            <person name="Dejardin A."/>
            <person name="Depamphilis C."/>
            <person name="Detter J."/>
            <person name="Dirks B."/>
            <person name="Dubchak I."/>
            <person name="Duplessis S."/>
            <person name="Ehlting J."/>
            <person name="Ellis B."/>
            <person name="Gendler K."/>
            <person name="Goodstein D."/>
            <person name="Gribskov M."/>
            <person name="Grimwood J."/>
            <person name="Groover A."/>
            <person name="Gunter L."/>
            <person name="Hamberger B."/>
            <person name="Heinze B."/>
            <person name="Helariutta Y."/>
            <person name="Henrissat B."/>
            <person name="Holligan D."/>
            <person name="Holt R."/>
            <person name="Huang W."/>
            <person name="Islam-Faridi N."/>
            <person name="Jones S."/>
            <person name="Jones-Rhoades M."/>
            <person name="Jorgensen R."/>
            <person name="Joshi C."/>
            <person name="Kangasjarvi J."/>
            <person name="Karlsson J."/>
            <person name="Kelleher C."/>
            <person name="Kirkpatrick R."/>
            <person name="Kirst M."/>
            <person name="Kohler A."/>
            <person name="Kalluri U."/>
            <person name="Larimer F."/>
            <person name="Leebens-Mack J."/>
            <person name="Leple J."/>
            <person name="Locascio P."/>
            <person name="Lou Y."/>
            <person name="Lucas S."/>
            <person name="Martin F."/>
            <person name="Montanini B."/>
            <person name="Napoli C."/>
            <person name="Nelson D."/>
            <person name="Nelson C."/>
            <person name="Nieminen K."/>
            <person name="Nilsson O."/>
            <person name="Pereda V."/>
            <person name="Peter G."/>
            <person name="Philippe R."/>
            <person name="Pilate G."/>
            <person name="Poliakov A."/>
            <person name="Razumovskaya J."/>
            <person name="Richardson P."/>
            <person name="Rinaldi C."/>
            <person name="Ritland K."/>
            <person name="Rouze P."/>
            <person name="Ryaboy D."/>
            <person name="Schmutz J."/>
            <person name="Schrader J."/>
            <person name="Segerman B."/>
            <person name="Shin H."/>
            <person name="Siddiqui A."/>
            <person name="Sterky F."/>
            <person name="Terry A."/>
            <person name="Tsai C."/>
            <person name="Uberbacher E."/>
            <person name="Unneberg P."/>
            <person name="Vahala J."/>
            <person name="Wall K."/>
            <person name="Wessler S."/>
            <person name="Yang G."/>
            <person name="Yin T."/>
            <person name="Douglas C."/>
            <person name="Marra M."/>
            <person name="Sandberg G."/>
            <person name="Van De Peer Y."/>
            <person name="Rokhsar D."/>
        </authorList>
    </citation>
    <scope>NUCLEOTIDE SEQUENCE</scope>
    <source>
        <strain evidence="2">Nisqually-1</strain>
    </source>
</reference>
<accession>A0A3N7FBE0</accession>
<evidence type="ECO:0000256" key="1">
    <source>
        <dbReference type="SAM" id="Phobius"/>
    </source>
</evidence>
<organism evidence="2">
    <name type="scientific">Populus trichocarpa</name>
    <name type="common">Western balsam poplar</name>
    <name type="synonym">Populus balsamifera subsp. trichocarpa</name>
    <dbReference type="NCBI Taxonomy" id="3694"/>
    <lineage>
        <taxon>Eukaryota</taxon>
        <taxon>Viridiplantae</taxon>
        <taxon>Streptophyta</taxon>
        <taxon>Embryophyta</taxon>
        <taxon>Tracheophyta</taxon>
        <taxon>Spermatophyta</taxon>
        <taxon>Magnoliopsida</taxon>
        <taxon>eudicotyledons</taxon>
        <taxon>Gunneridae</taxon>
        <taxon>Pentapetalae</taxon>
        <taxon>rosids</taxon>
        <taxon>fabids</taxon>
        <taxon>Malpighiales</taxon>
        <taxon>Salicaceae</taxon>
        <taxon>Saliceae</taxon>
        <taxon>Populus</taxon>
    </lineage>
</organism>
<dbReference type="AlphaFoldDB" id="A0A3N7FBE0"/>
<name>A0A3N7FBE0_POPTR</name>
<proteinExistence type="predicted"/>